<keyword evidence="2" id="KW-0479">Metal-binding</keyword>
<sequence length="230" mass="26265">MDWLQTLNQAVMGNRPDEADSPITLDYGDLSGTTAAYHDRNDPFSNDGYEERQRGRSVCQFMRQKSKKPFGQCTRFGQDMGLPPEAPIINNSLPMTLDGANSFEESISFMRKDDERETASPHHVNLAMLQLSPTVDAFSYQFQTDFQMDGFKYSDPMHKDINQVHRNQNLCEVCGNPFSRSDALGRHQDIHKEKRQRYECTGCGRSFTRRDTLKRHKRKHCHGPGGGNQG</sequence>
<evidence type="ECO:0000313" key="10">
    <source>
        <dbReference type="EMBL" id="KAK1767915.1"/>
    </source>
</evidence>
<evidence type="ECO:0000313" key="11">
    <source>
        <dbReference type="Proteomes" id="UP001244011"/>
    </source>
</evidence>
<dbReference type="GO" id="GO:0003700">
    <property type="term" value="F:DNA-binding transcription factor activity"/>
    <property type="evidence" value="ECO:0007669"/>
    <property type="project" value="TreeGrafter"/>
</dbReference>
<proteinExistence type="predicted"/>
<dbReference type="InterPro" id="IPR050589">
    <property type="entry name" value="Ikaros_C2H2-ZF"/>
</dbReference>
<evidence type="ECO:0000256" key="3">
    <source>
        <dbReference type="ARBA" id="ARBA00022737"/>
    </source>
</evidence>
<dbReference type="InterPro" id="IPR036236">
    <property type="entry name" value="Znf_C2H2_sf"/>
</dbReference>
<dbReference type="SUPFAM" id="SSF57667">
    <property type="entry name" value="beta-beta-alpha zinc fingers"/>
    <property type="match status" value="1"/>
</dbReference>
<keyword evidence="6" id="KW-0238">DNA-binding</keyword>
<feature type="domain" description="C2H2-type" evidence="9">
    <location>
        <begin position="169"/>
        <end position="196"/>
    </location>
</feature>
<dbReference type="AlphaFoldDB" id="A0AAJ0C0J2"/>
<dbReference type="GO" id="GO:0006357">
    <property type="term" value="P:regulation of transcription by RNA polymerase II"/>
    <property type="evidence" value="ECO:0007669"/>
    <property type="project" value="TreeGrafter"/>
</dbReference>
<evidence type="ECO:0000256" key="5">
    <source>
        <dbReference type="ARBA" id="ARBA00022833"/>
    </source>
</evidence>
<reference evidence="10" key="1">
    <citation type="submission" date="2023-06" db="EMBL/GenBank/DDBJ databases">
        <title>Genome-scale phylogeny and comparative genomics of the fungal order Sordariales.</title>
        <authorList>
            <consortium name="Lawrence Berkeley National Laboratory"/>
            <person name="Hensen N."/>
            <person name="Bonometti L."/>
            <person name="Westerberg I."/>
            <person name="Brannstrom I.O."/>
            <person name="Guillou S."/>
            <person name="Cros-Aarteil S."/>
            <person name="Calhoun S."/>
            <person name="Haridas S."/>
            <person name="Kuo A."/>
            <person name="Mondo S."/>
            <person name="Pangilinan J."/>
            <person name="Riley R."/>
            <person name="Labutti K."/>
            <person name="Andreopoulos B."/>
            <person name="Lipzen A."/>
            <person name="Chen C."/>
            <person name="Yanf M."/>
            <person name="Daum C."/>
            <person name="Ng V."/>
            <person name="Clum A."/>
            <person name="Steindorff A."/>
            <person name="Ohm R."/>
            <person name="Martin F."/>
            <person name="Silar P."/>
            <person name="Natvig D."/>
            <person name="Lalanne C."/>
            <person name="Gautier V."/>
            <person name="Ament-Velasquez S.L."/>
            <person name="Kruys A."/>
            <person name="Hutchinson M.I."/>
            <person name="Powell A.J."/>
            <person name="Barry K."/>
            <person name="Miller A.N."/>
            <person name="Grigoriev I.V."/>
            <person name="Debuchy R."/>
            <person name="Gladieux P."/>
            <person name="Thoren M.H."/>
            <person name="Johannesson H."/>
        </authorList>
    </citation>
    <scope>NUCLEOTIDE SEQUENCE</scope>
    <source>
        <strain evidence="10">8032-3</strain>
    </source>
</reference>
<gene>
    <name evidence="10" type="ORF">QBC33DRAFT_619377</name>
</gene>
<keyword evidence="4 8" id="KW-0863">Zinc-finger</keyword>
<keyword evidence="7" id="KW-0539">Nucleus</keyword>
<dbReference type="FunFam" id="3.30.160.60:FF:000100">
    <property type="entry name" value="Zinc finger 45-like"/>
    <property type="match status" value="1"/>
</dbReference>
<dbReference type="GO" id="GO:0008270">
    <property type="term" value="F:zinc ion binding"/>
    <property type="evidence" value="ECO:0007669"/>
    <property type="project" value="UniProtKB-KW"/>
</dbReference>
<keyword evidence="11" id="KW-1185">Reference proteome</keyword>
<dbReference type="EMBL" id="MU839007">
    <property type="protein sequence ID" value="KAK1767915.1"/>
    <property type="molecule type" value="Genomic_DNA"/>
</dbReference>
<evidence type="ECO:0000256" key="8">
    <source>
        <dbReference type="PROSITE-ProRule" id="PRU00042"/>
    </source>
</evidence>
<comment type="subcellular location">
    <subcellularLocation>
        <location evidence="1">Nucleus</location>
    </subcellularLocation>
</comment>
<dbReference type="InterPro" id="IPR013087">
    <property type="entry name" value="Znf_C2H2_type"/>
</dbReference>
<dbReference type="PANTHER" id="PTHR24404:SF114">
    <property type="entry name" value="KLUMPFUSS, ISOFORM B-RELATED"/>
    <property type="match status" value="1"/>
</dbReference>
<dbReference type="PROSITE" id="PS50157">
    <property type="entry name" value="ZINC_FINGER_C2H2_2"/>
    <property type="match status" value="2"/>
</dbReference>
<keyword evidence="3" id="KW-0677">Repeat</keyword>
<name>A0AAJ0C0J2_9PEZI</name>
<dbReference type="Gene3D" id="3.30.160.60">
    <property type="entry name" value="Classic Zinc Finger"/>
    <property type="match status" value="2"/>
</dbReference>
<dbReference type="Pfam" id="PF00096">
    <property type="entry name" value="zf-C2H2"/>
    <property type="match status" value="2"/>
</dbReference>
<evidence type="ECO:0000256" key="4">
    <source>
        <dbReference type="ARBA" id="ARBA00022771"/>
    </source>
</evidence>
<evidence type="ECO:0000256" key="7">
    <source>
        <dbReference type="ARBA" id="ARBA00023242"/>
    </source>
</evidence>
<dbReference type="PANTHER" id="PTHR24404">
    <property type="entry name" value="ZINC FINGER PROTEIN"/>
    <property type="match status" value="1"/>
</dbReference>
<evidence type="ECO:0000256" key="2">
    <source>
        <dbReference type="ARBA" id="ARBA00022723"/>
    </source>
</evidence>
<dbReference type="GO" id="GO:0000978">
    <property type="term" value="F:RNA polymerase II cis-regulatory region sequence-specific DNA binding"/>
    <property type="evidence" value="ECO:0007669"/>
    <property type="project" value="TreeGrafter"/>
</dbReference>
<accession>A0AAJ0C0J2</accession>
<keyword evidence="5" id="KW-0862">Zinc</keyword>
<evidence type="ECO:0000256" key="6">
    <source>
        <dbReference type="ARBA" id="ARBA00023125"/>
    </source>
</evidence>
<dbReference type="Proteomes" id="UP001244011">
    <property type="component" value="Unassembled WGS sequence"/>
</dbReference>
<dbReference type="SMART" id="SM00355">
    <property type="entry name" value="ZnF_C2H2"/>
    <property type="match status" value="2"/>
</dbReference>
<organism evidence="10 11">
    <name type="scientific">Phialemonium atrogriseum</name>
    <dbReference type="NCBI Taxonomy" id="1093897"/>
    <lineage>
        <taxon>Eukaryota</taxon>
        <taxon>Fungi</taxon>
        <taxon>Dikarya</taxon>
        <taxon>Ascomycota</taxon>
        <taxon>Pezizomycotina</taxon>
        <taxon>Sordariomycetes</taxon>
        <taxon>Sordariomycetidae</taxon>
        <taxon>Cephalothecales</taxon>
        <taxon>Cephalothecaceae</taxon>
        <taxon>Phialemonium</taxon>
    </lineage>
</organism>
<dbReference type="PROSITE" id="PS00028">
    <property type="entry name" value="ZINC_FINGER_C2H2_1"/>
    <property type="match status" value="1"/>
</dbReference>
<feature type="domain" description="C2H2-type" evidence="9">
    <location>
        <begin position="198"/>
        <end position="220"/>
    </location>
</feature>
<dbReference type="GO" id="GO:0005634">
    <property type="term" value="C:nucleus"/>
    <property type="evidence" value="ECO:0007669"/>
    <property type="project" value="UniProtKB-SubCell"/>
</dbReference>
<evidence type="ECO:0000256" key="1">
    <source>
        <dbReference type="ARBA" id="ARBA00004123"/>
    </source>
</evidence>
<protein>
    <recommendedName>
        <fullName evidence="9">C2H2-type domain-containing protein</fullName>
    </recommendedName>
</protein>
<dbReference type="GeneID" id="85315923"/>
<evidence type="ECO:0000259" key="9">
    <source>
        <dbReference type="PROSITE" id="PS50157"/>
    </source>
</evidence>
<dbReference type="RefSeq" id="XP_060284128.1">
    <property type="nucleotide sequence ID" value="XM_060432736.1"/>
</dbReference>
<comment type="caution">
    <text evidence="10">The sequence shown here is derived from an EMBL/GenBank/DDBJ whole genome shotgun (WGS) entry which is preliminary data.</text>
</comment>